<dbReference type="RefSeq" id="WP_249749771.1">
    <property type="nucleotide sequence ID" value="NZ_CP097298.1"/>
</dbReference>
<feature type="signal peptide" evidence="2">
    <location>
        <begin position="1"/>
        <end position="21"/>
    </location>
</feature>
<evidence type="ECO:0000256" key="1">
    <source>
        <dbReference type="SAM" id="MobiDB-lite"/>
    </source>
</evidence>
<gene>
    <name evidence="3" type="ORF">M8231_11840</name>
</gene>
<name>A0ABY4SLF8_9CAUL</name>
<evidence type="ECO:0000313" key="4">
    <source>
        <dbReference type="Proteomes" id="UP001055429"/>
    </source>
</evidence>
<reference evidence="3" key="1">
    <citation type="submission" date="2022-05" db="EMBL/GenBank/DDBJ databases">
        <title>Brevundimonas albigilva TT17 genome sequence.</title>
        <authorList>
            <person name="Lee K."/>
            <person name="Son H."/>
        </authorList>
    </citation>
    <scope>NUCLEOTIDE SEQUENCE</scope>
    <source>
        <strain evidence="3">TT17</strain>
    </source>
</reference>
<proteinExistence type="predicted"/>
<organism evidence="3 4">
    <name type="scientific">Brevundimonas albigilva</name>
    <dbReference type="NCBI Taxonomy" id="1312364"/>
    <lineage>
        <taxon>Bacteria</taxon>
        <taxon>Pseudomonadati</taxon>
        <taxon>Pseudomonadota</taxon>
        <taxon>Alphaproteobacteria</taxon>
        <taxon>Caulobacterales</taxon>
        <taxon>Caulobacteraceae</taxon>
        <taxon>Brevundimonas</taxon>
    </lineage>
</organism>
<accession>A0ABY4SLF8</accession>
<dbReference type="EMBL" id="CP097649">
    <property type="protein sequence ID" value="URI14506.1"/>
    <property type="molecule type" value="Genomic_DNA"/>
</dbReference>
<feature type="region of interest" description="Disordered" evidence="1">
    <location>
        <begin position="155"/>
        <end position="178"/>
    </location>
</feature>
<feature type="chain" id="PRO_5045306737" description="Peptidase S1" evidence="2">
    <location>
        <begin position="22"/>
        <end position="300"/>
    </location>
</feature>
<keyword evidence="4" id="KW-1185">Reference proteome</keyword>
<protein>
    <recommendedName>
        <fullName evidence="5">Peptidase S1</fullName>
    </recommendedName>
</protein>
<feature type="compositionally biased region" description="Gly residues" evidence="1">
    <location>
        <begin position="158"/>
        <end position="169"/>
    </location>
</feature>
<evidence type="ECO:0000313" key="3">
    <source>
        <dbReference type="EMBL" id="URI14506.1"/>
    </source>
</evidence>
<evidence type="ECO:0008006" key="5">
    <source>
        <dbReference type="Google" id="ProtNLM"/>
    </source>
</evidence>
<evidence type="ECO:0000256" key="2">
    <source>
        <dbReference type="SAM" id="SignalP"/>
    </source>
</evidence>
<dbReference type="Proteomes" id="UP001055429">
    <property type="component" value="Chromosome"/>
</dbReference>
<keyword evidence="2" id="KW-0732">Signal</keyword>
<sequence length="300" mass="30637">MKTIATAAILAALLSPTAVLAQKAGGAPDFTLEPNYGSVNLEAGFTPDPWTKSILAGGSVPASGARSGCEGRVSAAPDLQLFYEAGSLDLTVRVHASEDTTLLINSPDGQWYCDDDGGGGLDPRVVVSGPQSGRYDIWVGTYGDSMVQSTLEISELGGTSGSGGPGASGGPDVNASPNYGTVNLRAGFTPDPWTKSILAGGSVPASAARSGCEGAVSAAPDVQVFYDAGGADLTFKVSAGEDTTLLINTPNGRWYCDDDSGGALDPKVVITNPQSGRYDVWVGTYGDDMVQSTLQVTEVD</sequence>